<dbReference type="Pfam" id="PF08241">
    <property type="entry name" value="Methyltransf_11"/>
    <property type="match status" value="1"/>
</dbReference>
<dbReference type="Gene3D" id="3.40.50.150">
    <property type="entry name" value="Vaccinia Virus protein VP39"/>
    <property type="match status" value="1"/>
</dbReference>
<dbReference type="InterPro" id="IPR029063">
    <property type="entry name" value="SAM-dependent_MTases_sf"/>
</dbReference>
<organism evidence="2 3">
    <name type="scientific">Salinibacter ruber</name>
    <dbReference type="NCBI Taxonomy" id="146919"/>
    <lineage>
        <taxon>Bacteria</taxon>
        <taxon>Pseudomonadati</taxon>
        <taxon>Rhodothermota</taxon>
        <taxon>Rhodothermia</taxon>
        <taxon>Rhodothermales</taxon>
        <taxon>Salinibacteraceae</taxon>
        <taxon>Salinibacter</taxon>
    </lineage>
</organism>
<accession>A0A9X2TAD0</accession>
<dbReference type="PANTHER" id="PTHR45036">
    <property type="entry name" value="METHYLTRANSFERASE LIKE 7B"/>
    <property type="match status" value="1"/>
</dbReference>
<comment type="caution">
    <text evidence="2">The sequence shown here is derived from an EMBL/GenBank/DDBJ whole genome shotgun (WGS) entry which is preliminary data.</text>
</comment>
<sequence length="230" mass="26215">MTDAATHISEQVLDDEASEHTRDRYDFAAPVYDLMEWPVEQWLYRGWRRELWKEIEGPEVLEIGVGTGKNIPYYPDDVHVTAIDLSPGMLKRARRVARSHPEKNVTLREMDAQALDLPDDTFDDVVATFVFCSVPDPVQGLREALRVARGRKHSARLHLLEHMRATWPRLARLMDALDRPVHWGTGVHIARETVENVRAAGWALDEVTALSRADVFRRIEAHKPGGAPKD</sequence>
<dbReference type="EMBL" id="JANUAU010000001">
    <property type="protein sequence ID" value="MCS3676303.1"/>
    <property type="molecule type" value="Genomic_DNA"/>
</dbReference>
<reference evidence="2" key="1">
    <citation type="submission" date="2022-08" db="EMBL/GenBank/DDBJ databases">
        <title>Genomic Encyclopedia of Type Strains, Phase V (KMG-V): Genome sequencing to study the core and pangenomes of soil and plant-associated prokaryotes.</title>
        <authorList>
            <person name="Whitman W."/>
        </authorList>
    </citation>
    <scope>NUCLEOTIDE SEQUENCE</scope>
    <source>
        <strain evidence="2">0</strain>
    </source>
</reference>
<dbReference type="Proteomes" id="UP001155027">
    <property type="component" value="Unassembled WGS sequence"/>
</dbReference>
<protein>
    <submittedName>
        <fullName evidence="2">Ubiquinone/menaquinone biosynthesis C-methylase UbiE</fullName>
    </submittedName>
</protein>
<keyword evidence="2" id="KW-0830">Ubiquinone</keyword>
<feature type="domain" description="Methyltransferase type 11" evidence="1">
    <location>
        <begin position="61"/>
        <end position="149"/>
    </location>
</feature>
<dbReference type="SUPFAM" id="SSF53335">
    <property type="entry name" value="S-adenosyl-L-methionine-dependent methyltransferases"/>
    <property type="match status" value="1"/>
</dbReference>
<dbReference type="CDD" id="cd02440">
    <property type="entry name" value="AdoMet_MTases"/>
    <property type="match status" value="1"/>
</dbReference>
<evidence type="ECO:0000313" key="2">
    <source>
        <dbReference type="EMBL" id="MCS3676303.1"/>
    </source>
</evidence>
<dbReference type="RefSeq" id="WP_259079153.1">
    <property type="nucleotide sequence ID" value="NZ_JANTZP010000001.1"/>
</dbReference>
<evidence type="ECO:0000259" key="1">
    <source>
        <dbReference type="Pfam" id="PF08241"/>
    </source>
</evidence>
<dbReference type="GO" id="GO:0008757">
    <property type="term" value="F:S-adenosylmethionine-dependent methyltransferase activity"/>
    <property type="evidence" value="ECO:0007669"/>
    <property type="project" value="InterPro"/>
</dbReference>
<dbReference type="InterPro" id="IPR052356">
    <property type="entry name" value="Thiol_S-MT"/>
</dbReference>
<proteinExistence type="predicted"/>
<dbReference type="AlphaFoldDB" id="A0A9X2TAD0"/>
<gene>
    <name evidence="2" type="ORF">GGP71_000199</name>
</gene>
<name>A0A9X2TAD0_9BACT</name>
<evidence type="ECO:0000313" key="3">
    <source>
        <dbReference type="Proteomes" id="UP001155027"/>
    </source>
</evidence>
<dbReference type="InterPro" id="IPR013216">
    <property type="entry name" value="Methyltransf_11"/>
</dbReference>
<dbReference type="PANTHER" id="PTHR45036:SF1">
    <property type="entry name" value="METHYLTRANSFERASE LIKE 7A"/>
    <property type="match status" value="1"/>
</dbReference>